<dbReference type="RefSeq" id="WP_088875323.1">
    <property type="nucleotide sequence ID" value="NZ_CP022113.1"/>
</dbReference>
<organism evidence="2 3">
    <name type="scientific">Nitrospirillum viridazoti CBAmc</name>
    <dbReference type="NCBI Taxonomy" id="1441467"/>
    <lineage>
        <taxon>Bacteria</taxon>
        <taxon>Pseudomonadati</taxon>
        <taxon>Pseudomonadota</taxon>
        <taxon>Alphaproteobacteria</taxon>
        <taxon>Rhodospirillales</taxon>
        <taxon>Azospirillaceae</taxon>
        <taxon>Nitrospirillum</taxon>
        <taxon>Nitrospirillum viridazoti</taxon>
    </lineage>
</organism>
<keyword evidence="3" id="KW-1185">Reference proteome</keyword>
<dbReference type="EMBL" id="CP022113">
    <property type="protein sequence ID" value="ASG24929.1"/>
    <property type="molecule type" value="Genomic_DNA"/>
</dbReference>
<evidence type="ECO:0000313" key="3">
    <source>
        <dbReference type="Proteomes" id="UP000197153"/>
    </source>
</evidence>
<feature type="chain" id="PRO_5012309468" evidence="1">
    <location>
        <begin position="30"/>
        <end position="134"/>
    </location>
</feature>
<dbReference type="PROSITE" id="PS51257">
    <property type="entry name" value="PROKAR_LIPOPROTEIN"/>
    <property type="match status" value="1"/>
</dbReference>
<dbReference type="KEGG" id="nao:Y958_28510"/>
<proteinExistence type="predicted"/>
<gene>
    <name evidence="2" type="ORF">Y958_28510</name>
</gene>
<accession>A0A248K2B9</accession>
<feature type="signal peptide" evidence="1">
    <location>
        <begin position="1"/>
        <end position="29"/>
    </location>
</feature>
<evidence type="ECO:0000313" key="2">
    <source>
        <dbReference type="EMBL" id="ASG24929.1"/>
    </source>
</evidence>
<protein>
    <submittedName>
        <fullName evidence="2">Uncharacterized protein</fullName>
    </submittedName>
</protein>
<reference evidence="2 3" key="1">
    <citation type="submission" date="2017-06" db="EMBL/GenBank/DDBJ databases">
        <title>Complete genome sequence of Nitrospirillum amazonense strain CBAmC, an endophytic nitrogen-fixing and plant growth-promoting bacterium, isolated from sugarcane.</title>
        <authorList>
            <person name="Schwab S."/>
            <person name="dos Santos Teixeira K.R."/>
            <person name="Simoes Araujo J.L."/>
            <person name="Soares Vidal M."/>
            <person name="Borges de Freitas H.R."/>
            <person name="Rivello Crivelaro A.L."/>
            <person name="Bueno de Camargo Nunes A."/>
            <person name="dos Santos C.M."/>
            <person name="Palmeira da Silva Rosa D."/>
            <person name="da Silva Padilha D."/>
            <person name="da Silva E."/>
            <person name="Araujo Terra L."/>
            <person name="Soares Mendes V."/>
            <person name="Farinelli L."/>
            <person name="Magalhaes Cruz L."/>
            <person name="Baldani J.I."/>
        </authorList>
    </citation>
    <scope>NUCLEOTIDE SEQUENCE [LARGE SCALE GENOMIC DNA]</scope>
    <source>
        <strain evidence="2 3">CBAmC</strain>
    </source>
</reference>
<name>A0A248K2B9_9PROT</name>
<evidence type="ECO:0000256" key="1">
    <source>
        <dbReference type="SAM" id="SignalP"/>
    </source>
</evidence>
<dbReference type="AlphaFoldDB" id="A0A248K2B9"/>
<keyword evidence="1" id="KW-0732">Signal</keyword>
<dbReference type="Proteomes" id="UP000197153">
    <property type="component" value="Chromosome 4"/>
</dbReference>
<sequence>MQRILNNAKVQKAGLALLVWAGVAACAHAATVPATQLDTVKRVCRDTMGLTAPNTDYVACVDSLTGSLAEAATNRAEASANLAGQSACSQKGLTPDTPDYAMCVLNYRDKVLGNATHVAAYHSTQNPIDVAGGN</sequence>